<dbReference type="PROSITE" id="PS50048">
    <property type="entry name" value="ZN2_CY6_FUNGAL_2"/>
    <property type="match status" value="1"/>
</dbReference>
<evidence type="ECO:0000256" key="3">
    <source>
        <dbReference type="ARBA" id="ARBA00023015"/>
    </source>
</evidence>
<dbReference type="EMBL" id="MBFT01000144">
    <property type="protein sequence ID" value="PVU96462.1"/>
    <property type="molecule type" value="Genomic_DNA"/>
</dbReference>
<comment type="caution">
    <text evidence="9">The sequence shown here is derived from an EMBL/GenBank/DDBJ whole genome shotgun (WGS) entry which is preliminary data.</text>
</comment>
<dbReference type="InterPro" id="IPR050815">
    <property type="entry name" value="TF_fung"/>
</dbReference>
<gene>
    <name evidence="9" type="ORF">BB559_002384</name>
    <name evidence="8" type="ORF">BB559_004639</name>
</gene>
<dbReference type="Pfam" id="PF04082">
    <property type="entry name" value="Fungal_trans"/>
    <property type="match status" value="1"/>
</dbReference>
<dbReference type="CDD" id="cd12148">
    <property type="entry name" value="fungal_TF_MHR"/>
    <property type="match status" value="1"/>
</dbReference>
<dbReference type="AlphaFoldDB" id="A0A2T9YVU7"/>
<evidence type="ECO:0000256" key="4">
    <source>
        <dbReference type="ARBA" id="ARBA00023163"/>
    </source>
</evidence>
<feature type="region of interest" description="Disordered" evidence="6">
    <location>
        <begin position="95"/>
        <end position="116"/>
    </location>
</feature>
<accession>A0A2T9YVU7</accession>
<dbReference type="CDD" id="cd00067">
    <property type="entry name" value="GAL4"/>
    <property type="match status" value="1"/>
</dbReference>
<dbReference type="EMBL" id="MBFT01000484">
    <property type="protein sequence ID" value="PVU90406.1"/>
    <property type="molecule type" value="Genomic_DNA"/>
</dbReference>
<dbReference type="PANTHER" id="PTHR47338:SF5">
    <property type="entry name" value="ZN(II)2CYS6 TRANSCRIPTION FACTOR (EUROFUNG)"/>
    <property type="match status" value="1"/>
</dbReference>
<dbReference type="GO" id="GO:0003677">
    <property type="term" value="F:DNA binding"/>
    <property type="evidence" value="ECO:0007669"/>
    <property type="project" value="InterPro"/>
</dbReference>
<dbReference type="PROSITE" id="PS00463">
    <property type="entry name" value="ZN2_CY6_FUNGAL_1"/>
    <property type="match status" value="1"/>
</dbReference>
<dbReference type="Pfam" id="PF00172">
    <property type="entry name" value="Zn_clus"/>
    <property type="match status" value="1"/>
</dbReference>
<dbReference type="InterPro" id="IPR001138">
    <property type="entry name" value="Zn2Cys6_DnaBD"/>
</dbReference>
<dbReference type="OrthoDB" id="39175at2759"/>
<keyword evidence="10" id="KW-1185">Reference proteome</keyword>
<dbReference type="Gene3D" id="4.10.240.10">
    <property type="entry name" value="Zn(2)-C6 fungal-type DNA-binding domain"/>
    <property type="match status" value="1"/>
</dbReference>
<evidence type="ECO:0000313" key="8">
    <source>
        <dbReference type="EMBL" id="PVU90406.1"/>
    </source>
</evidence>
<dbReference type="GO" id="GO:0006351">
    <property type="term" value="P:DNA-templated transcription"/>
    <property type="evidence" value="ECO:0007669"/>
    <property type="project" value="InterPro"/>
</dbReference>
<evidence type="ECO:0000256" key="5">
    <source>
        <dbReference type="ARBA" id="ARBA00023242"/>
    </source>
</evidence>
<feature type="domain" description="Zn(2)-C6 fungal-type" evidence="7">
    <location>
        <begin position="23"/>
        <end position="53"/>
    </location>
</feature>
<dbReference type="STRING" id="61424.A0A2T9YVU7"/>
<keyword evidence="4" id="KW-0804">Transcription</keyword>
<keyword evidence="3" id="KW-0805">Transcription regulation</keyword>
<dbReference type="GO" id="GO:0000981">
    <property type="term" value="F:DNA-binding transcription factor activity, RNA polymerase II-specific"/>
    <property type="evidence" value="ECO:0007669"/>
    <property type="project" value="InterPro"/>
</dbReference>
<keyword evidence="2" id="KW-0479">Metal-binding</keyword>
<evidence type="ECO:0000313" key="9">
    <source>
        <dbReference type="EMBL" id="PVU96462.1"/>
    </source>
</evidence>
<dbReference type="InterPro" id="IPR007219">
    <property type="entry name" value="XnlR_reg_dom"/>
</dbReference>
<dbReference type="GO" id="GO:0008270">
    <property type="term" value="F:zinc ion binding"/>
    <property type="evidence" value="ECO:0007669"/>
    <property type="project" value="InterPro"/>
</dbReference>
<dbReference type="Proteomes" id="UP000245699">
    <property type="component" value="Unassembled WGS sequence"/>
</dbReference>
<evidence type="ECO:0000259" key="7">
    <source>
        <dbReference type="PROSITE" id="PS50048"/>
    </source>
</evidence>
<proteinExistence type="predicted"/>
<comment type="subcellular location">
    <subcellularLocation>
        <location evidence="1">Nucleus</location>
    </subcellularLocation>
</comment>
<feature type="compositionally biased region" description="Polar residues" evidence="6">
    <location>
        <begin position="95"/>
        <end position="115"/>
    </location>
</feature>
<sequence length="834" mass="95543">MNEMQYSDDQSSPPPPKVQKLMACTICRQKKIKCDGGLPSCSVCTKNKQQCIYVLSKRRGRPSRSAKPPERKLEALPKLLPKALDLIANPDIQQLRESSPASAQQSKSLSPHITPNNFSLQQNSSFNFNETLNQNSNVSENYITSQQNINTQNSFDYNNTTFTFENETTTNYPLLGNDPKDQNINGFDIINHTFSPNSLYNNGIDINLAATPDLNVGMDVDLDDFSLASIARHIKTPKLPTDYYYKQTGSVFNDPQNSFTYAKQQTPYGIKAIANCFTKRDYPEDLNVPMIPISLKSKAYNDPLILLYFYNFNSQFPIIHYPSFREEYDDGTIPNYLVMAMQAVASRYSKRPSVVISDELNTAGVDQAAIATSLADLVTQQDPNTSLIQTLLILSIFEFGLGKSTKAYDRRNSAIKIARNLGIDTLDSGGRVRRERSLITAETCRRLWWMLIYCDRVFSLISCRPNIRPIVDESMFRVDFPKRMVDQPTPFQVRNNPNIFSQTEKMNKDFGRHVDSEIMDWFRSMTPLTLIMGHIHYQRQTAYFVFKKSFMLRSHIDLLNDNSWLSVLNEYLQSLLVIDAEIRQWKNHILDTLRSTSNSPDSILSMVDYHRKTQFYGIVIYHQLLAVYAYERLKPHIPALSAACTPLIWLQNTVNNSWSEIANAVESMRLLAEDKFQIMSSGYYSNGVQDYIPEFCAPHLSFFFYLGAKVCVAFRHWAVAYKNSLTDPMSSINHHNGNHSRKFPSENLVSSLFGHDRTGISQQSIESELDQSILETDDQITGFLDYITFCRKYWNERDYTKIIGVLKQSPHMFVDVGDAIEMALLEIEKKMYFK</sequence>
<dbReference type="SMART" id="SM00066">
    <property type="entry name" value="GAL4"/>
    <property type="match status" value="1"/>
</dbReference>
<name>A0A2T9YVU7_9FUNG</name>
<dbReference type="PANTHER" id="PTHR47338">
    <property type="entry name" value="ZN(II)2CYS6 TRANSCRIPTION FACTOR (EUROFUNG)-RELATED"/>
    <property type="match status" value="1"/>
</dbReference>
<evidence type="ECO:0000256" key="1">
    <source>
        <dbReference type="ARBA" id="ARBA00004123"/>
    </source>
</evidence>
<keyword evidence="5" id="KW-0539">Nucleus</keyword>
<protein>
    <recommendedName>
        <fullName evidence="7">Zn(2)-C6 fungal-type domain-containing protein</fullName>
    </recommendedName>
</protein>
<organism evidence="9 10">
    <name type="scientific">Furculomyces boomerangus</name>
    <dbReference type="NCBI Taxonomy" id="61424"/>
    <lineage>
        <taxon>Eukaryota</taxon>
        <taxon>Fungi</taxon>
        <taxon>Fungi incertae sedis</taxon>
        <taxon>Zoopagomycota</taxon>
        <taxon>Kickxellomycotina</taxon>
        <taxon>Harpellomycetes</taxon>
        <taxon>Harpellales</taxon>
        <taxon>Harpellaceae</taxon>
        <taxon>Furculomyces</taxon>
    </lineage>
</organism>
<dbReference type="SUPFAM" id="SSF57701">
    <property type="entry name" value="Zn2/Cys6 DNA-binding domain"/>
    <property type="match status" value="1"/>
</dbReference>
<reference evidence="9 10" key="1">
    <citation type="journal article" date="2018" name="MBio">
        <title>Comparative Genomics Reveals the Core Gene Toolbox for the Fungus-Insect Symbiosis.</title>
        <authorList>
            <person name="Wang Y."/>
            <person name="Stata M."/>
            <person name="Wang W."/>
            <person name="Stajich J.E."/>
            <person name="White M.M."/>
            <person name="Moncalvo J.M."/>
        </authorList>
    </citation>
    <scope>NUCLEOTIDE SEQUENCE [LARGE SCALE GENOMIC DNA]</scope>
    <source>
        <strain evidence="9 10">AUS-77-4</strain>
    </source>
</reference>
<evidence type="ECO:0000256" key="6">
    <source>
        <dbReference type="SAM" id="MobiDB-lite"/>
    </source>
</evidence>
<dbReference type="GO" id="GO:0005634">
    <property type="term" value="C:nucleus"/>
    <property type="evidence" value="ECO:0007669"/>
    <property type="project" value="UniProtKB-SubCell"/>
</dbReference>
<evidence type="ECO:0000256" key="2">
    <source>
        <dbReference type="ARBA" id="ARBA00022723"/>
    </source>
</evidence>
<evidence type="ECO:0000313" key="10">
    <source>
        <dbReference type="Proteomes" id="UP000245699"/>
    </source>
</evidence>
<dbReference type="InterPro" id="IPR036864">
    <property type="entry name" value="Zn2-C6_fun-type_DNA-bd_sf"/>
</dbReference>